<dbReference type="Gene3D" id="6.10.340.10">
    <property type="match status" value="1"/>
</dbReference>
<reference evidence="3" key="1">
    <citation type="submission" date="2021-05" db="EMBL/GenBank/DDBJ databases">
        <authorList>
            <person name="Pietrasiak N."/>
            <person name="Ward R."/>
            <person name="Stajich J.E."/>
            <person name="Kurbessoian T."/>
        </authorList>
    </citation>
    <scope>NUCLEOTIDE SEQUENCE</scope>
    <source>
        <strain evidence="3">JT2-VF2</strain>
    </source>
</reference>
<dbReference type="Pfam" id="PF11845">
    <property type="entry name" value="Tll0287-like"/>
    <property type="match status" value="1"/>
</dbReference>
<reference evidence="3" key="2">
    <citation type="journal article" date="2022" name="Microbiol. Resour. Announc.">
        <title>Metagenome Sequencing to Explore Phylogenomics of Terrestrial Cyanobacteria.</title>
        <authorList>
            <person name="Ward R.D."/>
            <person name="Stajich J.E."/>
            <person name="Johansen J.R."/>
            <person name="Huntemann M."/>
            <person name="Clum A."/>
            <person name="Foster B."/>
            <person name="Foster B."/>
            <person name="Roux S."/>
            <person name="Palaniappan K."/>
            <person name="Varghese N."/>
            <person name="Mukherjee S."/>
            <person name="Reddy T.B.K."/>
            <person name="Daum C."/>
            <person name="Copeland A."/>
            <person name="Chen I.A."/>
            <person name="Ivanova N.N."/>
            <person name="Kyrpides N.C."/>
            <person name="Shapiro N."/>
            <person name="Eloe-Fadrosh E.A."/>
            <person name="Pietrasiak N."/>
        </authorList>
    </citation>
    <scope>NUCLEOTIDE SEQUENCE</scope>
    <source>
        <strain evidence="3">JT2-VF2</strain>
    </source>
</reference>
<dbReference type="InterPro" id="IPR021796">
    <property type="entry name" value="Tll0287-like_dom"/>
</dbReference>
<evidence type="ECO:0000256" key="1">
    <source>
        <dbReference type="SAM" id="Phobius"/>
    </source>
</evidence>
<sequence>MKIVTKVNLIVMTAFLCGIFVSGVALSNVLEQKAEQEVSSQALIAMQIANSLRQYTNDRVQPFLLPIVDSQEKFVPEAIPTFSVRETFEILRKNQNFSNFIYKDAAPNPTNMRDMADEFEADIVKKFHQQPDLTSLSGFRNLFEDKFFYTARPFRVQEQSCLRCHSNPEEAPTSQLLTYGKEHGFGWKLNKIVATQIVYVPAEEVFKTAQNSFYLILGILGIIFIAIVILINLLLRKMVLQRIKRIAHVAERVSIGDMNANFDKQDKDEIGVLAEAFNRMKYSLKIAINILNNNSNAR</sequence>
<proteinExistence type="predicted"/>
<evidence type="ECO:0000313" key="4">
    <source>
        <dbReference type="Proteomes" id="UP000715781"/>
    </source>
</evidence>
<dbReference type="CDD" id="cd06225">
    <property type="entry name" value="HAMP"/>
    <property type="match status" value="1"/>
</dbReference>
<dbReference type="GO" id="GO:0016020">
    <property type="term" value="C:membrane"/>
    <property type="evidence" value="ECO:0007669"/>
    <property type="project" value="InterPro"/>
</dbReference>
<keyword evidence="1" id="KW-0472">Membrane</keyword>
<dbReference type="SMART" id="SM00304">
    <property type="entry name" value="HAMP"/>
    <property type="match status" value="1"/>
</dbReference>
<protein>
    <submittedName>
        <fullName evidence="3">DUF3365 domain-containing protein</fullName>
    </submittedName>
</protein>
<dbReference type="PANTHER" id="PTHR32089:SF112">
    <property type="entry name" value="LYSOZYME-LIKE PROTEIN-RELATED"/>
    <property type="match status" value="1"/>
</dbReference>
<dbReference type="GO" id="GO:0007165">
    <property type="term" value="P:signal transduction"/>
    <property type="evidence" value="ECO:0007669"/>
    <property type="project" value="InterPro"/>
</dbReference>
<accession>A0A951Q483</accession>
<evidence type="ECO:0000259" key="2">
    <source>
        <dbReference type="PROSITE" id="PS50885"/>
    </source>
</evidence>
<dbReference type="EMBL" id="JAHHHN010000030">
    <property type="protein sequence ID" value="MBW4565046.1"/>
    <property type="molecule type" value="Genomic_DNA"/>
</dbReference>
<organism evidence="3 4">
    <name type="scientific">Mojavia pulchra JT2-VF2</name>
    <dbReference type="NCBI Taxonomy" id="287848"/>
    <lineage>
        <taxon>Bacteria</taxon>
        <taxon>Bacillati</taxon>
        <taxon>Cyanobacteriota</taxon>
        <taxon>Cyanophyceae</taxon>
        <taxon>Nostocales</taxon>
        <taxon>Nostocaceae</taxon>
    </lineage>
</organism>
<dbReference type="Pfam" id="PF00672">
    <property type="entry name" value="HAMP"/>
    <property type="match status" value="1"/>
</dbReference>
<gene>
    <name evidence="3" type="ORF">KME32_28895</name>
</gene>
<dbReference type="AlphaFoldDB" id="A0A951Q483"/>
<feature type="domain" description="HAMP" evidence="2">
    <location>
        <begin position="237"/>
        <end position="289"/>
    </location>
</feature>
<dbReference type="InterPro" id="IPR003660">
    <property type="entry name" value="HAMP_dom"/>
</dbReference>
<name>A0A951Q483_9NOST</name>
<dbReference type="Proteomes" id="UP000715781">
    <property type="component" value="Unassembled WGS sequence"/>
</dbReference>
<comment type="caution">
    <text evidence="3">The sequence shown here is derived from an EMBL/GenBank/DDBJ whole genome shotgun (WGS) entry which is preliminary data.</text>
</comment>
<keyword evidence="1" id="KW-1133">Transmembrane helix</keyword>
<dbReference type="PANTHER" id="PTHR32089">
    <property type="entry name" value="METHYL-ACCEPTING CHEMOTAXIS PROTEIN MCPB"/>
    <property type="match status" value="1"/>
</dbReference>
<feature type="transmembrane region" description="Helical" evidence="1">
    <location>
        <begin position="213"/>
        <end position="235"/>
    </location>
</feature>
<dbReference type="PROSITE" id="PS50885">
    <property type="entry name" value="HAMP"/>
    <property type="match status" value="1"/>
</dbReference>
<keyword evidence="1" id="KW-0812">Transmembrane</keyword>
<dbReference type="SUPFAM" id="SSF158472">
    <property type="entry name" value="HAMP domain-like"/>
    <property type="match status" value="1"/>
</dbReference>
<evidence type="ECO:0000313" key="3">
    <source>
        <dbReference type="EMBL" id="MBW4565046.1"/>
    </source>
</evidence>